<name>A0A1B4Y4J7_MYCUL</name>
<dbReference type="EMBL" id="AP017624">
    <property type="protein sequence ID" value="BAV41990.1"/>
    <property type="molecule type" value="Genomic_DNA"/>
</dbReference>
<dbReference type="AlphaFoldDB" id="A0A1B4Y4J7"/>
<dbReference type="GeneID" id="93437513"/>
<gene>
    <name evidence="1" type="ORF">SHTP_2917</name>
</gene>
<dbReference type="PANTHER" id="PTHR39217:SF1">
    <property type="entry name" value="GLUTATHIONE SYNTHETASE"/>
    <property type="match status" value="1"/>
</dbReference>
<dbReference type="PANTHER" id="PTHR39217">
    <property type="match status" value="1"/>
</dbReference>
<protein>
    <recommendedName>
        <fullName evidence="3">Cycloserine biosynthesis protein DcsG</fullName>
    </recommendedName>
</protein>
<organism evidence="1 2">
    <name type="scientific">Mycobacterium ulcerans subsp. shinshuense</name>
    <dbReference type="NCBI Taxonomy" id="1124626"/>
    <lineage>
        <taxon>Bacteria</taxon>
        <taxon>Bacillati</taxon>
        <taxon>Actinomycetota</taxon>
        <taxon>Actinomycetes</taxon>
        <taxon>Mycobacteriales</taxon>
        <taxon>Mycobacteriaceae</taxon>
        <taxon>Mycobacterium</taxon>
        <taxon>Mycobacterium ulcerans group</taxon>
    </lineage>
</organism>
<dbReference type="InterPro" id="IPR053191">
    <property type="entry name" value="DcsG_Biosynth_Enzyme"/>
</dbReference>
<reference evidence="1 2" key="1">
    <citation type="submission" date="2016-08" db="EMBL/GenBank/DDBJ databases">
        <title>Complete genome sequence of Mycobacterium shinshuense, a subspecies of M. ulcerans.</title>
        <authorList>
            <person name="Yoshida M."/>
            <person name="Ogura Y."/>
            <person name="Hayashi T."/>
            <person name="Hoshino Y."/>
        </authorList>
    </citation>
    <scope>NUCLEOTIDE SEQUENCE [LARGE SCALE GENOMIC DNA]</scope>
    <source>
        <strain evidence="2">ATCC 33728</strain>
    </source>
</reference>
<dbReference type="RefSeq" id="WP_096371022.1">
    <property type="nucleotide sequence ID" value="NZ_AP017624.1"/>
</dbReference>
<accession>A0A1B4Y4J7</accession>
<evidence type="ECO:0000313" key="1">
    <source>
        <dbReference type="EMBL" id="BAV41990.1"/>
    </source>
</evidence>
<evidence type="ECO:0008006" key="3">
    <source>
        <dbReference type="Google" id="ProtNLM"/>
    </source>
</evidence>
<dbReference type="Proteomes" id="UP000218067">
    <property type="component" value="Chromosome"/>
</dbReference>
<evidence type="ECO:0000313" key="2">
    <source>
        <dbReference type="Proteomes" id="UP000218067"/>
    </source>
</evidence>
<sequence length="284" mass="30767">MKLARPDVFHPRVVLAGWPHQPAGDGDDAGLVAALRRRGLHAHWLSWDDPDISGADLVILRATRDYARRLDEFVAWTGGVRNLLNPPAVVAWNAHRRYLDDLANRGVPTLPSQMCRPGERLRSLPAPQVFIGPGVGTGTRRFSDHAKAAEYVDELHAAGQSALVHVGDPVPEAVLIFVGGRPSHAFTTQENALRQGEPDFEIWDIGAAALRAAAAAAGVQAGELLCVRAHLVGTRLLELQLIDPSLGWRRLDTATRDRAQRELALSVQSALGGLGLGPFSHRRP</sequence>
<proteinExistence type="predicted"/>